<dbReference type="AlphaFoldDB" id="A0A9P9G1J1"/>
<keyword evidence="4" id="KW-0812">Transmembrane</keyword>
<evidence type="ECO:0000313" key="6">
    <source>
        <dbReference type="EMBL" id="KAH7227165.1"/>
    </source>
</evidence>
<evidence type="ECO:0000259" key="5">
    <source>
        <dbReference type="PROSITE" id="PS50850"/>
    </source>
</evidence>
<feature type="domain" description="Major facilitator superfamily (MFS) profile" evidence="5">
    <location>
        <begin position="37"/>
        <end position="423"/>
    </location>
</feature>
<dbReference type="PANTHER" id="PTHR11360:SF284">
    <property type="entry name" value="EG:103B4.3 PROTEIN-RELATED"/>
    <property type="match status" value="1"/>
</dbReference>
<keyword evidence="4" id="KW-1133">Transmembrane helix</keyword>
<dbReference type="Proteomes" id="UP000720189">
    <property type="component" value="Unassembled WGS sequence"/>
</dbReference>
<dbReference type="InterPro" id="IPR020846">
    <property type="entry name" value="MFS_dom"/>
</dbReference>
<sequence length="426" mass="46150">MVSPSTPKSQGPPEASTAVEPDRYQNAVQDKHEGFDAWMQVVGAFLIYTATWGLLSAYGSYEKYYETVMLASTPSTDIAWVGTLQGVILIMGGVVTGPIFDRGYFRELLLIGTLITVLGVMMLSLAHRYYQVLLAQGVCVGIGSAILYVPSISLVASRFERRRALAVFFATSGTAVGGIIYPIIFTNLQPRIGFAWTTRVLGFVTLAELIGALAIMLPATRGQVSHKVRSLLDPTAFRDPAFMAFCLALFLMWVAYWVPFFLLPLYAQFKAGASSELSFYVLVICNASTIPGRYLAVPMSNRFGPSLTMAGFAFVSSILFFGWIGVDTIASTIVWAVLIALFMGPLSVIYPILVPRLSPNPELVGTRMGISSAAAALGTLIGFPVTSALNDIEVGSFWKSQVFNGCCMLGGSVLMMYVHYKTSKSP</sequence>
<dbReference type="EMBL" id="JAGMUX010000025">
    <property type="protein sequence ID" value="KAH7227165.1"/>
    <property type="molecule type" value="Genomic_DNA"/>
</dbReference>
<keyword evidence="4" id="KW-0472">Membrane</keyword>
<dbReference type="Pfam" id="PF07690">
    <property type="entry name" value="MFS_1"/>
    <property type="match status" value="1"/>
</dbReference>
<comment type="caution">
    <text evidence="6">The sequence shown here is derived from an EMBL/GenBank/DDBJ whole genome shotgun (WGS) entry which is preliminary data.</text>
</comment>
<dbReference type="InterPro" id="IPR050327">
    <property type="entry name" value="Proton-linked_MCT"/>
</dbReference>
<feature type="transmembrane region" description="Helical" evidence="4">
    <location>
        <begin position="365"/>
        <end position="389"/>
    </location>
</feature>
<reference evidence="6" key="1">
    <citation type="journal article" date="2021" name="Nat. Commun.">
        <title>Genetic determinants of endophytism in the Arabidopsis root mycobiome.</title>
        <authorList>
            <person name="Mesny F."/>
            <person name="Miyauchi S."/>
            <person name="Thiergart T."/>
            <person name="Pickel B."/>
            <person name="Atanasova L."/>
            <person name="Karlsson M."/>
            <person name="Huettel B."/>
            <person name="Barry K.W."/>
            <person name="Haridas S."/>
            <person name="Chen C."/>
            <person name="Bauer D."/>
            <person name="Andreopoulos W."/>
            <person name="Pangilinan J."/>
            <person name="LaButti K."/>
            <person name="Riley R."/>
            <person name="Lipzen A."/>
            <person name="Clum A."/>
            <person name="Drula E."/>
            <person name="Henrissat B."/>
            <person name="Kohler A."/>
            <person name="Grigoriev I.V."/>
            <person name="Martin F.M."/>
            <person name="Hacquard S."/>
        </authorList>
    </citation>
    <scope>NUCLEOTIDE SEQUENCE</scope>
    <source>
        <strain evidence="6">MPI-CAGE-AT-0023</strain>
    </source>
</reference>
<evidence type="ECO:0000256" key="4">
    <source>
        <dbReference type="SAM" id="Phobius"/>
    </source>
</evidence>
<proteinExistence type="inferred from homology"/>
<feature type="transmembrane region" description="Helical" evidence="4">
    <location>
        <begin position="332"/>
        <end position="353"/>
    </location>
</feature>
<comment type="similarity">
    <text evidence="2">Belongs to the major facilitator superfamily. Monocarboxylate porter (TC 2.A.1.13) family.</text>
</comment>
<evidence type="ECO:0000256" key="1">
    <source>
        <dbReference type="ARBA" id="ARBA00004141"/>
    </source>
</evidence>
<keyword evidence="3" id="KW-0325">Glycoprotein</keyword>
<dbReference type="RefSeq" id="XP_046042596.1">
    <property type="nucleotide sequence ID" value="XM_046198230.1"/>
</dbReference>
<feature type="transmembrane region" description="Helical" evidence="4">
    <location>
        <begin position="307"/>
        <end position="326"/>
    </location>
</feature>
<dbReference type="InterPro" id="IPR011701">
    <property type="entry name" value="MFS"/>
</dbReference>
<dbReference type="PROSITE" id="PS50850">
    <property type="entry name" value="MFS"/>
    <property type="match status" value="1"/>
</dbReference>
<accession>A0A9P9G1J1</accession>
<organism evidence="6 7">
    <name type="scientific">Fusarium redolens</name>
    <dbReference type="NCBI Taxonomy" id="48865"/>
    <lineage>
        <taxon>Eukaryota</taxon>
        <taxon>Fungi</taxon>
        <taxon>Dikarya</taxon>
        <taxon>Ascomycota</taxon>
        <taxon>Pezizomycotina</taxon>
        <taxon>Sordariomycetes</taxon>
        <taxon>Hypocreomycetidae</taxon>
        <taxon>Hypocreales</taxon>
        <taxon>Nectriaceae</taxon>
        <taxon>Fusarium</taxon>
        <taxon>Fusarium redolens species complex</taxon>
    </lineage>
</organism>
<evidence type="ECO:0000256" key="2">
    <source>
        <dbReference type="ARBA" id="ARBA00006727"/>
    </source>
</evidence>
<feature type="transmembrane region" description="Helical" evidence="4">
    <location>
        <begin position="277"/>
        <end position="295"/>
    </location>
</feature>
<evidence type="ECO:0000256" key="3">
    <source>
        <dbReference type="ARBA" id="ARBA00023180"/>
    </source>
</evidence>
<dbReference type="Gene3D" id="1.20.1250.20">
    <property type="entry name" value="MFS general substrate transporter like domains"/>
    <property type="match status" value="1"/>
</dbReference>
<feature type="transmembrane region" description="Helical" evidence="4">
    <location>
        <begin position="133"/>
        <end position="157"/>
    </location>
</feature>
<dbReference type="GO" id="GO:0016020">
    <property type="term" value="C:membrane"/>
    <property type="evidence" value="ECO:0007669"/>
    <property type="project" value="UniProtKB-SubCell"/>
</dbReference>
<dbReference type="PANTHER" id="PTHR11360">
    <property type="entry name" value="MONOCARBOXYLATE TRANSPORTER"/>
    <property type="match status" value="1"/>
</dbReference>
<feature type="transmembrane region" description="Helical" evidence="4">
    <location>
        <begin position="196"/>
        <end position="220"/>
    </location>
</feature>
<dbReference type="SUPFAM" id="SSF103473">
    <property type="entry name" value="MFS general substrate transporter"/>
    <property type="match status" value="1"/>
</dbReference>
<protein>
    <submittedName>
        <fullName evidence="6">Monocarboxylate permease</fullName>
    </submittedName>
</protein>
<dbReference type="OrthoDB" id="6509908at2759"/>
<name>A0A9P9G1J1_FUSRE</name>
<dbReference type="GO" id="GO:0022857">
    <property type="term" value="F:transmembrane transporter activity"/>
    <property type="evidence" value="ECO:0007669"/>
    <property type="project" value="InterPro"/>
</dbReference>
<feature type="transmembrane region" description="Helical" evidence="4">
    <location>
        <begin position="241"/>
        <end position="265"/>
    </location>
</feature>
<keyword evidence="7" id="KW-1185">Reference proteome</keyword>
<feature type="transmembrane region" description="Helical" evidence="4">
    <location>
        <begin position="401"/>
        <end position="420"/>
    </location>
</feature>
<gene>
    <name evidence="6" type="ORF">BKA55DRAFT_680811</name>
</gene>
<comment type="subcellular location">
    <subcellularLocation>
        <location evidence="1">Membrane</location>
        <topology evidence="1">Multi-pass membrane protein</topology>
    </subcellularLocation>
</comment>
<feature type="transmembrane region" description="Helical" evidence="4">
    <location>
        <begin position="78"/>
        <end position="96"/>
    </location>
</feature>
<feature type="transmembrane region" description="Helical" evidence="4">
    <location>
        <begin position="164"/>
        <end position="184"/>
    </location>
</feature>
<feature type="transmembrane region" description="Helical" evidence="4">
    <location>
        <begin position="37"/>
        <end position="58"/>
    </location>
</feature>
<evidence type="ECO:0000313" key="7">
    <source>
        <dbReference type="Proteomes" id="UP000720189"/>
    </source>
</evidence>
<dbReference type="InterPro" id="IPR036259">
    <property type="entry name" value="MFS_trans_sf"/>
</dbReference>
<feature type="transmembrane region" description="Helical" evidence="4">
    <location>
        <begin position="108"/>
        <end position="127"/>
    </location>
</feature>
<dbReference type="GeneID" id="70228184"/>